<dbReference type="InterPro" id="IPR009078">
    <property type="entry name" value="Ferritin-like_SF"/>
</dbReference>
<sequence>MSFQIHQNYSTEVEAAINHLANLHLRLSYTYLSLGFYFDQDYVAFEGLGHFFRELVENKCEGTEHLLKLKNQRSGDGLKPPQDEWAKLRMPWKSPWPCRNLNQALLELHALGSAHDPHLCDFLQNHFLGKEVKLIKKMVQHLTHLCRLATPRLGWTYLFERLNLTHV</sequence>
<comment type="subcellular location">
    <subcellularLocation>
        <location evidence="9">Autolysosome</location>
    </subcellularLocation>
    <subcellularLocation>
        <location evidence="1">Cytoplasm</location>
    </subcellularLocation>
</comment>
<protein>
    <recommendedName>
        <fullName evidence="12">Ferritin</fullName>
    </recommendedName>
</protein>
<evidence type="ECO:0000256" key="9">
    <source>
        <dbReference type="ARBA" id="ARBA00044942"/>
    </source>
</evidence>
<evidence type="ECO:0000256" key="2">
    <source>
        <dbReference type="ARBA" id="ARBA00007513"/>
    </source>
</evidence>
<proteinExistence type="inferred from homology"/>
<dbReference type="GO" id="GO:0031410">
    <property type="term" value="C:cytoplasmic vesicle"/>
    <property type="evidence" value="ECO:0007669"/>
    <property type="project" value="UniProtKB-KW"/>
</dbReference>
<dbReference type="GeneTree" id="ENSGT00940000153096"/>
<keyword evidence="4" id="KW-0963">Cytoplasm</keyword>
<keyword evidence="6 12" id="KW-0408">Iron</keyword>
<dbReference type="GO" id="GO:0044754">
    <property type="term" value="C:autolysosome"/>
    <property type="evidence" value="ECO:0007669"/>
    <property type="project" value="UniProtKB-SubCell"/>
</dbReference>
<comment type="function">
    <text evidence="10">Stores iron in a soluble, non-toxic, readily available form. Important for iron homeostasis. Iron is taken up in the ferrous form and deposited as ferric hydroxides after oxidation. Also plays a role in delivery of iron to cells. Mediates iron uptake in capsule cells of the developing kidney. Delivery to lysosomes by the cargo receptor NCOA4 for autophagic degradation and release or iron.</text>
</comment>
<dbReference type="GO" id="GO:0006879">
    <property type="term" value="P:intracellular iron ion homeostasis"/>
    <property type="evidence" value="ECO:0007669"/>
    <property type="project" value="UniProtKB-KW"/>
</dbReference>
<evidence type="ECO:0000259" key="13">
    <source>
        <dbReference type="PROSITE" id="PS50905"/>
    </source>
</evidence>
<evidence type="ECO:0000256" key="6">
    <source>
        <dbReference type="ARBA" id="ARBA00023004"/>
    </source>
</evidence>
<dbReference type="InParanoid" id="G1QBI3"/>
<dbReference type="SUPFAM" id="SSF47240">
    <property type="entry name" value="Ferritin-like"/>
    <property type="match status" value="1"/>
</dbReference>
<dbReference type="FunFam" id="1.20.1260.10:FF:000009">
    <property type="entry name" value="Ferritin light chain"/>
    <property type="match status" value="1"/>
</dbReference>
<dbReference type="GO" id="GO:0008198">
    <property type="term" value="F:ferrous iron binding"/>
    <property type="evidence" value="ECO:0007669"/>
    <property type="project" value="TreeGrafter"/>
</dbReference>
<dbReference type="EMBL" id="AAPE02002399">
    <property type="status" value="NOT_ANNOTATED_CDS"/>
    <property type="molecule type" value="Genomic_DNA"/>
</dbReference>
<evidence type="ECO:0000256" key="5">
    <source>
        <dbReference type="ARBA" id="ARBA00022723"/>
    </source>
</evidence>
<evidence type="ECO:0000256" key="8">
    <source>
        <dbReference type="ARBA" id="ARBA00023329"/>
    </source>
</evidence>
<evidence type="ECO:0000256" key="10">
    <source>
        <dbReference type="ARBA" id="ARBA00045578"/>
    </source>
</evidence>
<evidence type="ECO:0000313" key="15">
    <source>
        <dbReference type="Proteomes" id="UP000001074"/>
    </source>
</evidence>
<evidence type="ECO:0000256" key="11">
    <source>
        <dbReference type="ARBA" id="ARBA00047045"/>
    </source>
</evidence>
<evidence type="ECO:0000256" key="1">
    <source>
        <dbReference type="ARBA" id="ARBA00004496"/>
    </source>
</evidence>
<reference evidence="14 15" key="1">
    <citation type="journal article" date="2011" name="Nature">
        <title>A high-resolution map of human evolutionary constraint using 29 mammals.</title>
        <authorList>
            <person name="Lindblad-Toh K."/>
            <person name="Garber M."/>
            <person name="Zuk O."/>
            <person name="Lin M.F."/>
            <person name="Parker B.J."/>
            <person name="Washietl S."/>
            <person name="Kheradpour P."/>
            <person name="Ernst J."/>
            <person name="Jordan G."/>
            <person name="Mauceli E."/>
            <person name="Ward L.D."/>
            <person name="Lowe C.B."/>
            <person name="Holloway A.K."/>
            <person name="Clamp M."/>
            <person name="Gnerre S."/>
            <person name="Alfoldi J."/>
            <person name="Beal K."/>
            <person name="Chang J."/>
            <person name="Clawson H."/>
            <person name="Cuff J."/>
            <person name="Di Palma F."/>
            <person name="Fitzgerald S."/>
            <person name="Flicek P."/>
            <person name="Guttman M."/>
            <person name="Hubisz M.J."/>
            <person name="Jaffe D.B."/>
            <person name="Jungreis I."/>
            <person name="Kent W.J."/>
            <person name="Kostka D."/>
            <person name="Lara M."/>
            <person name="Martins A.L."/>
            <person name="Massingham T."/>
            <person name="Moltke I."/>
            <person name="Raney B.J."/>
            <person name="Rasmussen M.D."/>
            <person name="Robinson J."/>
            <person name="Stark A."/>
            <person name="Vilella A.J."/>
            <person name="Wen J."/>
            <person name="Xie X."/>
            <person name="Zody M.C."/>
            <person name="Baldwin J."/>
            <person name="Bloom T."/>
            <person name="Chin C.W."/>
            <person name="Heiman D."/>
            <person name="Nicol R."/>
            <person name="Nusbaum C."/>
            <person name="Young S."/>
            <person name="Wilkinson J."/>
            <person name="Worley K.C."/>
            <person name="Kovar C.L."/>
            <person name="Muzny D.M."/>
            <person name="Gibbs R.A."/>
            <person name="Cree A."/>
            <person name="Dihn H.H."/>
            <person name="Fowler G."/>
            <person name="Jhangiani S."/>
            <person name="Joshi V."/>
            <person name="Lee S."/>
            <person name="Lewis L.R."/>
            <person name="Nazareth L.V."/>
            <person name="Okwuonu G."/>
            <person name="Santibanez J."/>
            <person name="Warren W.C."/>
            <person name="Mardis E.R."/>
            <person name="Weinstock G.M."/>
            <person name="Wilson R.K."/>
            <person name="Delehaunty K."/>
            <person name="Dooling D."/>
            <person name="Fronik C."/>
            <person name="Fulton L."/>
            <person name="Fulton B."/>
            <person name="Graves T."/>
            <person name="Minx P."/>
            <person name="Sodergren E."/>
            <person name="Birney E."/>
            <person name="Margulies E.H."/>
            <person name="Herrero J."/>
            <person name="Green E.D."/>
            <person name="Haussler D."/>
            <person name="Siepel A."/>
            <person name="Goldman N."/>
            <person name="Pollard K.S."/>
            <person name="Pedersen J.S."/>
            <person name="Lander E.S."/>
            <person name="Kellis M."/>
        </authorList>
    </citation>
    <scope>NUCLEOTIDE SEQUENCE [LARGE SCALE GENOMIC DNA]</scope>
</reference>
<name>G1QBI3_MYOLU</name>
<dbReference type="GO" id="GO:0006826">
    <property type="term" value="P:iron ion transport"/>
    <property type="evidence" value="ECO:0007669"/>
    <property type="project" value="InterPro"/>
</dbReference>
<dbReference type="AlphaFoldDB" id="G1QBI3"/>
<keyword evidence="8" id="KW-0968">Cytoplasmic vesicle</keyword>
<comment type="subunit">
    <text evidence="11">Oligomer of 24 subunits. There are two types of subunits: L (light) chain and H (heavy) chain. The major chain can be light or heavy, depending on the species and tissue type. The functional molecule forms a roughly spherical shell with a diameter of 12 nm and contains a central cavity into which the insoluble mineral iron core is deposited. Interacts with NCOA4.</text>
</comment>
<dbReference type="InterPro" id="IPR001519">
    <property type="entry name" value="Ferritin"/>
</dbReference>
<dbReference type="GO" id="GO:0008199">
    <property type="term" value="F:ferric iron binding"/>
    <property type="evidence" value="ECO:0007669"/>
    <property type="project" value="InterPro"/>
</dbReference>
<comment type="similarity">
    <text evidence="2 12">Belongs to the ferritin family.</text>
</comment>
<dbReference type="HOGENOM" id="CLU_065681_4_1_1"/>
<reference evidence="14" key="2">
    <citation type="submission" date="2025-08" db="UniProtKB">
        <authorList>
            <consortium name="Ensembl"/>
        </authorList>
    </citation>
    <scope>IDENTIFICATION</scope>
</reference>
<dbReference type="STRING" id="59463.ENSMLUP00000021066"/>
<keyword evidence="5 12" id="KW-0479">Metal-binding</keyword>
<accession>G1QBI3</accession>
<dbReference type="InterPro" id="IPR009040">
    <property type="entry name" value="Ferritin-like_diiron"/>
</dbReference>
<evidence type="ECO:0000256" key="3">
    <source>
        <dbReference type="ARBA" id="ARBA00022434"/>
    </source>
</evidence>
<dbReference type="InterPro" id="IPR012347">
    <property type="entry name" value="Ferritin-like"/>
</dbReference>
<evidence type="ECO:0000313" key="14">
    <source>
        <dbReference type="Ensembl" id="ENSMLUP00000021066.1"/>
    </source>
</evidence>
<dbReference type="Proteomes" id="UP000001074">
    <property type="component" value="Unassembled WGS sequence"/>
</dbReference>
<evidence type="ECO:0000256" key="12">
    <source>
        <dbReference type="RuleBase" id="RU361145"/>
    </source>
</evidence>
<dbReference type="PANTHER" id="PTHR11431">
    <property type="entry name" value="FERRITIN"/>
    <property type="match status" value="1"/>
</dbReference>
<dbReference type="eggNOG" id="KOG2332">
    <property type="taxonomic scope" value="Eukaryota"/>
</dbReference>
<feature type="domain" description="Ferritin-like diiron" evidence="13">
    <location>
        <begin position="7"/>
        <end position="149"/>
    </location>
</feature>
<reference evidence="14" key="3">
    <citation type="submission" date="2025-09" db="UniProtKB">
        <authorList>
            <consortium name="Ensembl"/>
        </authorList>
    </citation>
    <scope>IDENTIFICATION</scope>
</reference>
<keyword evidence="7" id="KW-0458">Lysosome</keyword>
<dbReference type="Gene3D" id="1.20.1260.10">
    <property type="match status" value="1"/>
</dbReference>
<organism evidence="14 15">
    <name type="scientific">Myotis lucifugus</name>
    <name type="common">Little brown bat</name>
    <dbReference type="NCBI Taxonomy" id="59463"/>
    <lineage>
        <taxon>Eukaryota</taxon>
        <taxon>Metazoa</taxon>
        <taxon>Chordata</taxon>
        <taxon>Craniata</taxon>
        <taxon>Vertebrata</taxon>
        <taxon>Euteleostomi</taxon>
        <taxon>Mammalia</taxon>
        <taxon>Eutheria</taxon>
        <taxon>Laurasiatheria</taxon>
        <taxon>Chiroptera</taxon>
        <taxon>Yangochiroptera</taxon>
        <taxon>Vespertilionidae</taxon>
        <taxon>Myotis</taxon>
    </lineage>
</organism>
<keyword evidence="15" id="KW-1185">Reference proteome</keyword>
<evidence type="ECO:0000256" key="7">
    <source>
        <dbReference type="ARBA" id="ARBA00023228"/>
    </source>
</evidence>
<dbReference type="Ensembl" id="ENSMLUT00000025110.1">
    <property type="protein sequence ID" value="ENSMLUP00000021066.1"/>
    <property type="gene ID" value="ENSMLUG00000024778.1"/>
</dbReference>
<evidence type="ECO:0000256" key="4">
    <source>
        <dbReference type="ARBA" id="ARBA00022490"/>
    </source>
</evidence>
<keyword evidence="3 12" id="KW-0409">Iron storage</keyword>
<dbReference type="PANTHER" id="PTHR11431:SF47">
    <property type="entry name" value="FERRITIN LIGHT CHAIN"/>
    <property type="match status" value="1"/>
</dbReference>
<dbReference type="PROSITE" id="PS50905">
    <property type="entry name" value="FERRITIN_LIKE"/>
    <property type="match status" value="1"/>
</dbReference>